<keyword evidence="2" id="KW-0479">Metal-binding</keyword>
<accession>A0A8H6MSB3</accession>
<dbReference type="Pfam" id="PF01975">
    <property type="entry name" value="SurE"/>
    <property type="match status" value="1"/>
</dbReference>
<dbReference type="SUPFAM" id="SSF64167">
    <property type="entry name" value="SurE-like"/>
    <property type="match status" value="1"/>
</dbReference>
<comment type="similarity">
    <text evidence="1">Belongs to the SurE nucleotidase family.</text>
</comment>
<evidence type="ECO:0000259" key="5">
    <source>
        <dbReference type="Pfam" id="PF01975"/>
    </source>
</evidence>
<dbReference type="OrthoDB" id="4018688at2759"/>
<sequence>MRATSTFALLAQALAVQSVRIIQSNDDGWAEQYTRSANAALKAAGHDVLLSAPAENKSGSGTFPTSTYSILKLLANTAPGSRDEEPKPRETACQYDSCPAGSGPVGLNETDTTLRWVNSYPVTSMRYGITQFGPEIWDGQGPELAVSGPNVGSNLWLSVLWSGTVGAAVYASKEKKVPAIAFSCASSGVLPWNTEPVPTRSSVYGELAARFVDKIVSGGAPYLPEDVFLNVNFPQVTDTECNDPEEFKWVLSRINPGIFSGPDVGTCGSKDRLPEENKVVGTRGCYISISVGDARDKTTAPLEKQQPVLDRLGDFLSCLP</sequence>
<evidence type="ECO:0000313" key="6">
    <source>
        <dbReference type="EMBL" id="KAF6806448.1"/>
    </source>
</evidence>
<keyword evidence="3" id="KW-0378">Hydrolase</keyword>
<dbReference type="GO" id="GO:0046872">
    <property type="term" value="F:metal ion binding"/>
    <property type="evidence" value="ECO:0007669"/>
    <property type="project" value="UniProtKB-KW"/>
</dbReference>
<feature type="domain" description="Survival protein SurE-like phosphatase/nucleotidase" evidence="5">
    <location>
        <begin position="21"/>
        <end position="242"/>
    </location>
</feature>
<feature type="chain" id="PRO_5034075411" evidence="4">
    <location>
        <begin position="19"/>
        <end position="320"/>
    </location>
</feature>
<dbReference type="PANTHER" id="PTHR30457:SF0">
    <property type="entry name" value="PHOSPHATASE, PUTATIVE (AFU_ORTHOLOGUE AFUA_4G01070)-RELATED"/>
    <property type="match status" value="1"/>
</dbReference>
<gene>
    <name evidence="6" type="ORF">CMUS01_14354</name>
</gene>
<evidence type="ECO:0000256" key="2">
    <source>
        <dbReference type="ARBA" id="ARBA00022723"/>
    </source>
</evidence>
<dbReference type="InterPro" id="IPR030048">
    <property type="entry name" value="SurE"/>
</dbReference>
<keyword evidence="7" id="KW-1185">Reference proteome</keyword>
<reference evidence="6" key="1">
    <citation type="journal article" date="2020" name="Phytopathology">
        <title>Genome Sequence Resources of Colletotrichum truncatum, C. plurivorum, C. musicola, and C. sojae: Four Species Pathogenic to Soybean (Glycine max).</title>
        <authorList>
            <person name="Rogerio F."/>
            <person name="Boufleur T.R."/>
            <person name="Ciampi-Guillardi M."/>
            <person name="Sukno S.A."/>
            <person name="Thon M.R."/>
            <person name="Massola Junior N.S."/>
            <person name="Baroncelli R."/>
        </authorList>
    </citation>
    <scope>NUCLEOTIDE SEQUENCE</scope>
    <source>
        <strain evidence="6">LFN0074</strain>
    </source>
</reference>
<keyword evidence="4" id="KW-0732">Signal</keyword>
<evidence type="ECO:0000313" key="7">
    <source>
        <dbReference type="Proteomes" id="UP000639643"/>
    </source>
</evidence>
<evidence type="ECO:0000256" key="4">
    <source>
        <dbReference type="SAM" id="SignalP"/>
    </source>
</evidence>
<name>A0A8H6MSB3_9PEZI</name>
<dbReference type="PANTHER" id="PTHR30457">
    <property type="entry name" value="5'-NUCLEOTIDASE SURE"/>
    <property type="match status" value="1"/>
</dbReference>
<proteinExistence type="inferred from homology"/>
<evidence type="ECO:0000256" key="3">
    <source>
        <dbReference type="ARBA" id="ARBA00022801"/>
    </source>
</evidence>
<evidence type="ECO:0000256" key="1">
    <source>
        <dbReference type="ARBA" id="ARBA00011062"/>
    </source>
</evidence>
<dbReference type="AlphaFoldDB" id="A0A8H6MSB3"/>
<dbReference type="InterPro" id="IPR002828">
    <property type="entry name" value="SurE-like_Pase/nucleotidase"/>
</dbReference>
<protein>
    <submittedName>
        <fullName evidence="6">5 3 -nucleotidase family protein</fullName>
    </submittedName>
</protein>
<dbReference type="GO" id="GO:0008252">
    <property type="term" value="F:nucleotidase activity"/>
    <property type="evidence" value="ECO:0007669"/>
    <property type="project" value="InterPro"/>
</dbReference>
<dbReference type="Gene3D" id="3.40.1210.10">
    <property type="entry name" value="Survival protein SurE-like phosphatase/nucleotidase"/>
    <property type="match status" value="1"/>
</dbReference>
<feature type="signal peptide" evidence="4">
    <location>
        <begin position="1"/>
        <end position="18"/>
    </location>
</feature>
<dbReference type="EMBL" id="WIGM01001024">
    <property type="protein sequence ID" value="KAF6806448.1"/>
    <property type="molecule type" value="Genomic_DNA"/>
</dbReference>
<dbReference type="Proteomes" id="UP000639643">
    <property type="component" value="Unassembled WGS sequence"/>
</dbReference>
<organism evidence="6 7">
    <name type="scientific">Colletotrichum musicola</name>
    <dbReference type="NCBI Taxonomy" id="2175873"/>
    <lineage>
        <taxon>Eukaryota</taxon>
        <taxon>Fungi</taxon>
        <taxon>Dikarya</taxon>
        <taxon>Ascomycota</taxon>
        <taxon>Pezizomycotina</taxon>
        <taxon>Sordariomycetes</taxon>
        <taxon>Hypocreomycetidae</taxon>
        <taxon>Glomerellales</taxon>
        <taxon>Glomerellaceae</taxon>
        <taxon>Colletotrichum</taxon>
        <taxon>Colletotrichum orchidearum species complex</taxon>
    </lineage>
</organism>
<comment type="caution">
    <text evidence="6">The sequence shown here is derived from an EMBL/GenBank/DDBJ whole genome shotgun (WGS) entry which is preliminary data.</text>
</comment>
<dbReference type="InterPro" id="IPR036523">
    <property type="entry name" value="SurE-like_sf"/>
</dbReference>